<dbReference type="PANTHER" id="PTHR12560:SF58">
    <property type="entry name" value="CERAMIDE SYNTHASE 1"/>
    <property type="match status" value="1"/>
</dbReference>
<comment type="subcellular location">
    <subcellularLocation>
        <location evidence="1">Membrane</location>
        <topology evidence="1">Multi-pass membrane protein</topology>
    </subcellularLocation>
</comment>
<evidence type="ECO:0000256" key="5">
    <source>
        <dbReference type="ARBA" id="ARBA00022989"/>
    </source>
</evidence>
<comment type="catalytic activity">
    <reaction evidence="7">
        <text>sphinganine + octadecanoyl-CoA = N-(octadecanoyl)-sphinganine + CoA + H(+)</text>
        <dbReference type="Rhea" id="RHEA:36547"/>
        <dbReference type="ChEBI" id="CHEBI:15378"/>
        <dbReference type="ChEBI" id="CHEBI:57287"/>
        <dbReference type="ChEBI" id="CHEBI:57394"/>
        <dbReference type="ChEBI" id="CHEBI:57817"/>
        <dbReference type="ChEBI" id="CHEBI:67033"/>
    </reaction>
    <physiologicalReaction direction="left-to-right" evidence="7">
        <dbReference type="Rhea" id="RHEA:36548"/>
    </physiologicalReaction>
</comment>
<feature type="non-terminal residue" evidence="11">
    <location>
        <position position="362"/>
    </location>
</feature>
<feature type="transmembrane region" description="Helical" evidence="9">
    <location>
        <begin position="195"/>
        <end position="214"/>
    </location>
</feature>
<evidence type="ECO:0000313" key="12">
    <source>
        <dbReference type="Proteomes" id="UP000886611"/>
    </source>
</evidence>
<proteinExistence type="predicted"/>
<keyword evidence="4 8" id="KW-0812">Transmembrane</keyword>
<feature type="transmembrane region" description="Helical" evidence="9">
    <location>
        <begin position="168"/>
        <end position="189"/>
    </location>
</feature>
<keyword evidence="12" id="KW-1185">Reference proteome</keyword>
<dbReference type="PIRSF" id="PIRSF005225">
    <property type="entry name" value="LAG1_LAC1"/>
    <property type="match status" value="1"/>
</dbReference>
<evidence type="ECO:0000313" key="11">
    <source>
        <dbReference type="EMBL" id="KAG2463468.1"/>
    </source>
</evidence>
<organism evidence="11 12">
    <name type="scientific">Polypterus senegalus</name>
    <name type="common">Senegal bichir</name>
    <dbReference type="NCBI Taxonomy" id="55291"/>
    <lineage>
        <taxon>Eukaryota</taxon>
        <taxon>Metazoa</taxon>
        <taxon>Chordata</taxon>
        <taxon>Craniata</taxon>
        <taxon>Vertebrata</taxon>
        <taxon>Euteleostomi</taxon>
        <taxon>Actinopterygii</taxon>
        <taxon>Polypteriformes</taxon>
        <taxon>Polypteridae</taxon>
        <taxon>Polypterus</taxon>
    </lineage>
</organism>
<feature type="transmembrane region" description="Helical" evidence="9">
    <location>
        <begin position="105"/>
        <end position="127"/>
    </location>
</feature>
<reference evidence="11 12" key="1">
    <citation type="journal article" date="2021" name="Cell">
        <title>Tracing the genetic footprints of vertebrate landing in non-teleost ray-finned fishes.</title>
        <authorList>
            <person name="Bi X."/>
            <person name="Wang K."/>
            <person name="Yang L."/>
            <person name="Pan H."/>
            <person name="Jiang H."/>
            <person name="Wei Q."/>
            <person name="Fang M."/>
            <person name="Yu H."/>
            <person name="Zhu C."/>
            <person name="Cai Y."/>
            <person name="He Y."/>
            <person name="Gan X."/>
            <person name="Zeng H."/>
            <person name="Yu D."/>
            <person name="Zhu Y."/>
            <person name="Jiang H."/>
            <person name="Qiu Q."/>
            <person name="Yang H."/>
            <person name="Zhang Y.E."/>
            <person name="Wang W."/>
            <person name="Zhu M."/>
            <person name="He S."/>
            <person name="Zhang G."/>
        </authorList>
    </citation>
    <scope>NUCLEOTIDE SEQUENCE [LARGE SCALE GENOMIC DNA]</scope>
    <source>
        <strain evidence="11">Bchr_013</strain>
    </source>
</reference>
<sequence length="362" mass="42528">MDDERIRLQAVGPAMPGYLELLHGCYSALLRAFHECEDCGLEKSARALQDNVHVNRQDVLLLAAGTLGWTLLRRLLTSRLFQPLSHWCDLQPKDAAKMPESAWKLLFYTTSWLYTVYLLFFTKYSFFQDPASAFYGIVVNDNAQKMVVMLILCYWWKRGMEVPTDIAILYLIQGSFYAHSIYATLYMDAWRKDSLVMLLHHVITLTLIVFSYVFRYHNIGILVVFLHDVNDIQLEFTKLNVYFKNRGGTYHALNNFVSNVGCVSFSISWFWFRLYWFPLKVLYTTCISSLQSVPNIPFYFFFNILLSALTLMNLYWFLYIVLFVIKVLTGQMKEVNDLREYDVEYQEKKSLHKNWGDSWKEG</sequence>
<evidence type="ECO:0000256" key="6">
    <source>
        <dbReference type="ARBA" id="ARBA00023136"/>
    </source>
</evidence>
<comment type="pathway">
    <text evidence="2">Lipid metabolism; sphingolipid metabolism.</text>
</comment>
<dbReference type="GO" id="GO:0016020">
    <property type="term" value="C:membrane"/>
    <property type="evidence" value="ECO:0007669"/>
    <property type="project" value="UniProtKB-SubCell"/>
</dbReference>
<feature type="non-terminal residue" evidence="11">
    <location>
        <position position="1"/>
    </location>
</feature>
<dbReference type="AlphaFoldDB" id="A0A8X8BMG3"/>
<dbReference type="InterPro" id="IPR016439">
    <property type="entry name" value="Lag1/Lac1-like"/>
</dbReference>
<evidence type="ECO:0000259" key="10">
    <source>
        <dbReference type="PROSITE" id="PS50922"/>
    </source>
</evidence>
<protein>
    <submittedName>
        <fullName evidence="11">CERS1 synthase</fullName>
    </submittedName>
</protein>
<feature type="transmembrane region" description="Helical" evidence="9">
    <location>
        <begin position="298"/>
        <end position="325"/>
    </location>
</feature>
<dbReference type="EMBL" id="JAATIS010003638">
    <property type="protein sequence ID" value="KAG2463468.1"/>
    <property type="molecule type" value="Genomic_DNA"/>
</dbReference>
<dbReference type="PANTHER" id="PTHR12560">
    <property type="entry name" value="LONGEVITY ASSURANCE FACTOR 1 LAG1"/>
    <property type="match status" value="1"/>
</dbReference>
<dbReference type="SMART" id="SM00724">
    <property type="entry name" value="TLC"/>
    <property type="match status" value="1"/>
</dbReference>
<evidence type="ECO:0000256" key="2">
    <source>
        <dbReference type="ARBA" id="ARBA00004760"/>
    </source>
</evidence>
<dbReference type="GO" id="GO:0050291">
    <property type="term" value="F:sphingosine N-acyltransferase activity"/>
    <property type="evidence" value="ECO:0007669"/>
    <property type="project" value="InterPro"/>
</dbReference>
<dbReference type="GO" id="GO:0046513">
    <property type="term" value="P:ceramide biosynthetic process"/>
    <property type="evidence" value="ECO:0007669"/>
    <property type="project" value="InterPro"/>
</dbReference>
<evidence type="ECO:0000256" key="7">
    <source>
        <dbReference type="ARBA" id="ARBA00049036"/>
    </source>
</evidence>
<evidence type="ECO:0000256" key="8">
    <source>
        <dbReference type="PROSITE-ProRule" id="PRU00205"/>
    </source>
</evidence>
<dbReference type="PROSITE" id="PS50922">
    <property type="entry name" value="TLC"/>
    <property type="match status" value="1"/>
</dbReference>
<evidence type="ECO:0000256" key="4">
    <source>
        <dbReference type="ARBA" id="ARBA00022692"/>
    </source>
</evidence>
<evidence type="ECO:0000256" key="3">
    <source>
        <dbReference type="ARBA" id="ARBA00004991"/>
    </source>
</evidence>
<gene>
    <name evidence="11" type="primary">Cers1</name>
    <name evidence="11" type="ORF">GTO96_0003214</name>
</gene>
<evidence type="ECO:0000256" key="1">
    <source>
        <dbReference type="ARBA" id="ARBA00004141"/>
    </source>
</evidence>
<evidence type="ECO:0000256" key="9">
    <source>
        <dbReference type="SAM" id="Phobius"/>
    </source>
</evidence>
<comment type="pathway">
    <text evidence="3">Sphingolipid metabolism.</text>
</comment>
<feature type="domain" description="TLC" evidence="10">
    <location>
        <begin position="114"/>
        <end position="329"/>
    </location>
</feature>
<name>A0A8X8BMG3_POLSE</name>
<accession>A0A8X8BMG3</accession>
<feature type="transmembrane region" description="Helical" evidence="9">
    <location>
        <begin position="252"/>
        <end position="272"/>
    </location>
</feature>
<feature type="transmembrane region" description="Helical" evidence="9">
    <location>
        <begin position="133"/>
        <end position="156"/>
    </location>
</feature>
<keyword evidence="5 9" id="KW-1133">Transmembrane helix</keyword>
<comment type="caution">
    <text evidence="11">The sequence shown here is derived from an EMBL/GenBank/DDBJ whole genome shotgun (WGS) entry which is preliminary data.</text>
</comment>
<dbReference type="InterPro" id="IPR006634">
    <property type="entry name" value="TLC-dom"/>
</dbReference>
<dbReference type="Pfam" id="PF03798">
    <property type="entry name" value="TRAM_LAG1_CLN8"/>
    <property type="match status" value="1"/>
</dbReference>
<keyword evidence="6 8" id="KW-0472">Membrane</keyword>
<dbReference type="Proteomes" id="UP000886611">
    <property type="component" value="Unassembled WGS sequence"/>
</dbReference>